<feature type="transmembrane region" description="Helical" evidence="2">
    <location>
        <begin position="267"/>
        <end position="289"/>
    </location>
</feature>
<dbReference type="AlphaFoldDB" id="A0A8H3YDR7"/>
<feature type="transmembrane region" description="Helical" evidence="2">
    <location>
        <begin position="469"/>
        <end position="488"/>
    </location>
</feature>
<name>A0A8H3YDR7_9TREE</name>
<keyword evidence="4" id="KW-1185">Reference proteome</keyword>
<organism evidence="3 4">
    <name type="scientific">Naganishia liquefaciens</name>
    <dbReference type="NCBI Taxonomy" id="104408"/>
    <lineage>
        <taxon>Eukaryota</taxon>
        <taxon>Fungi</taxon>
        <taxon>Dikarya</taxon>
        <taxon>Basidiomycota</taxon>
        <taxon>Agaricomycotina</taxon>
        <taxon>Tremellomycetes</taxon>
        <taxon>Filobasidiales</taxon>
        <taxon>Filobasidiaceae</taxon>
        <taxon>Naganishia</taxon>
    </lineage>
</organism>
<sequence length="607" mass="68205">MPSSHSSQDLPVTPVLNEPHGQHSKADLLRSRLQNTPDTVKFERRVLSIYDSYASSREDAKEVSLGTSHTDSTSDLTVARISTAITASSEELEGFAFDSGTPALEHQFIYRSASPLMPHRTVSKQSFASDKDLLDHVREETNAPHRRSLQRIQPVLRAINRTSAISYHHDENTSRASHLQQRAVLHRQGTDDLLAYALEYDRQSGNDYCDSAYDTGKDVMKKADLNQSWEPLREEDGTSVGNHHAQISSLATKHGWRRWMPNPKWGFLSLVIAETAVNIAIEGNLLFRFNHAIDSDNATSAVTQNKVRLPVYLSIFAMAHFFQLILAIDATIFRNTIQIIGLSIFNGLFLVYAVIQMDEVKTILGTAEDGSTITGETKYSVLHVSVAVQTALILAVIAAAEVGFVILSWYIYRDFGWEIYKDLGADLAIKRYYLHHQIFVCSIRFAAFFFLGFGVQFIFLVLPQTDPEYYITIAALPVSVLLLLLGALAAQYENLWAMGGFLVGMAGGLGYFVFKTYRIYDQRAIYHKVYKSLTTFSGLSMLILAVSLTWACIIMRNFGKGLREQRLRARTRKRRQVGNGMGKLEGKHAPIDSPHELDAVRRRMTLE</sequence>
<keyword evidence="2" id="KW-0472">Membrane</keyword>
<feature type="region of interest" description="Disordered" evidence="1">
    <location>
        <begin position="569"/>
        <end position="592"/>
    </location>
</feature>
<gene>
    <name evidence="3" type="ORF">NliqN6_2031</name>
</gene>
<dbReference type="PANTHER" id="PTHR34391:SF2">
    <property type="entry name" value="TRP C-TERMINAL DOMAIN-CONTAINING PROTEIN"/>
    <property type="match status" value="1"/>
</dbReference>
<dbReference type="InterPro" id="IPR040410">
    <property type="entry name" value="UPF0658_Golgi"/>
</dbReference>
<comment type="caution">
    <text evidence="3">The sequence shown here is derived from an EMBL/GenBank/DDBJ whole genome shotgun (WGS) entry which is preliminary data.</text>
</comment>
<evidence type="ECO:0000313" key="4">
    <source>
        <dbReference type="Proteomes" id="UP000620104"/>
    </source>
</evidence>
<feature type="transmembrane region" description="Helical" evidence="2">
    <location>
        <begin position="386"/>
        <end position="412"/>
    </location>
</feature>
<evidence type="ECO:0000256" key="2">
    <source>
        <dbReference type="SAM" id="Phobius"/>
    </source>
</evidence>
<evidence type="ECO:0000256" key="1">
    <source>
        <dbReference type="SAM" id="MobiDB-lite"/>
    </source>
</evidence>
<feature type="transmembrane region" description="Helical" evidence="2">
    <location>
        <begin position="438"/>
        <end position="463"/>
    </location>
</feature>
<keyword evidence="2" id="KW-1133">Transmembrane helix</keyword>
<protein>
    <submittedName>
        <fullName evidence="3">Uncharacterized protein</fullName>
    </submittedName>
</protein>
<reference evidence="3" key="1">
    <citation type="submission" date="2020-07" db="EMBL/GenBank/DDBJ databases">
        <title>Draft Genome Sequence of a Deep-Sea Yeast, Naganishia (Cryptococcus) liquefaciens strain N6.</title>
        <authorList>
            <person name="Han Y.W."/>
            <person name="Kajitani R."/>
            <person name="Morimoto H."/>
            <person name="Parhat M."/>
            <person name="Tsubouchi H."/>
            <person name="Bakenova O."/>
            <person name="Ogata M."/>
            <person name="Argunhan B."/>
            <person name="Aoki R."/>
            <person name="Kajiwara S."/>
            <person name="Itoh T."/>
            <person name="Iwasaki H."/>
        </authorList>
    </citation>
    <scope>NUCLEOTIDE SEQUENCE</scope>
    <source>
        <strain evidence="3">N6</strain>
    </source>
</reference>
<feature type="transmembrane region" description="Helical" evidence="2">
    <location>
        <begin position="495"/>
        <end position="514"/>
    </location>
</feature>
<evidence type="ECO:0000313" key="3">
    <source>
        <dbReference type="EMBL" id="GHJ85629.1"/>
    </source>
</evidence>
<accession>A0A8H3YDR7</accession>
<dbReference type="PANTHER" id="PTHR34391">
    <property type="entry name" value="UPF0658 GOLGI APPARATUS MEMBRANE PROTEIN C1952.10C-RELATED"/>
    <property type="match status" value="1"/>
</dbReference>
<feature type="transmembrane region" description="Helical" evidence="2">
    <location>
        <begin position="309"/>
        <end position="328"/>
    </location>
</feature>
<dbReference type="Proteomes" id="UP000620104">
    <property type="component" value="Unassembled WGS sequence"/>
</dbReference>
<feature type="transmembrane region" description="Helical" evidence="2">
    <location>
        <begin position="335"/>
        <end position="355"/>
    </location>
</feature>
<dbReference type="EMBL" id="BLZA01000013">
    <property type="protein sequence ID" value="GHJ85629.1"/>
    <property type="molecule type" value="Genomic_DNA"/>
</dbReference>
<dbReference type="GO" id="GO:0005794">
    <property type="term" value="C:Golgi apparatus"/>
    <property type="evidence" value="ECO:0007669"/>
    <property type="project" value="TreeGrafter"/>
</dbReference>
<feature type="compositionally biased region" description="Polar residues" evidence="1">
    <location>
        <begin position="1"/>
        <end position="10"/>
    </location>
</feature>
<feature type="region of interest" description="Disordered" evidence="1">
    <location>
        <begin position="1"/>
        <end position="25"/>
    </location>
</feature>
<keyword evidence="2" id="KW-0812">Transmembrane</keyword>
<feature type="transmembrane region" description="Helical" evidence="2">
    <location>
        <begin position="534"/>
        <end position="558"/>
    </location>
</feature>
<proteinExistence type="predicted"/>
<dbReference type="OrthoDB" id="2448307at2759"/>